<dbReference type="GO" id="GO:0003729">
    <property type="term" value="F:mRNA binding"/>
    <property type="evidence" value="ECO:0007669"/>
    <property type="project" value="TreeGrafter"/>
</dbReference>
<dbReference type="Gene3D" id="3.90.1180.10">
    <property type="entry name" value="Ribosomal protein L13"/>
    <property type="match status" value="1"/>
</dbReference>
<dbReference type="InterPro" id="IPR005823">
    <property type="entry name" value="Ribosomal_uL13_bac-type"/>
</dbReference>
<dbReference type="InterPro" id="IPR005822">
    <property type="entry name" value="Ribosomal_uL13"/>
</dbReference>
<dbReference type="SUPFAM" id="SSF52161">
    <property type="entry name" value="Ribosomal protein L13"/>
    <property type="match status" value="1"/>
</dbReference>
<dbReference type="GO" id="GO:0006412">
    <property type="term" value="P:translation"/>
    <property type="evidence" value="ECO:0007669"/>
    <property type="project" value="UniProtKB-UniRule"/>
</dbReference>
<dbReference type="GO" id="GO:0005840">
    <property type="term" value="C:ribosome"/>
    <property type="evidence" value="ECO:0007669"/>
    <property type="project" value="UniProtKB-KW"/>
</dbReference>
<proteinExistence type="inferred from homology"/>
<dbReference type="HAMAP" id="MF_01366">
    <property type="entry name" value="Ribosomal_uL13"/>
    <property type="match status" value="1"/>
</dbReference>
<comment type="caution">
    <text evidence="5">The sequence shown here is derived from an EMBL/GenBank/DDBJ whole genome shotgun (WGS) entry which is preliminary data.</text>
</comment>
<keyword evidence="2 4" id="KW-0689">Ribosomal protein</keyword>
<dbReference type="AlphaFoldDB" id="A0A2H0V6S2"/>
<dbReference type="Proteomes" id="UP000228614">
    <property type="component" value="Unassembled WGS sequence"/>
</dbReference>
<gene>
    <name evidence="4" type="primary">rplM</name>
    <name evidence="5" type="ORF">COT95_02190</name>
</gene>
<accession>A0A2H0V6S2</accession>
<organism evidence="5 6">
    <name type="scientific">Candidatus Falkowbacteria bacterium CG10_big_fil_rev_8_21_14_0_10_37_6</name>
    <dbReference type="NCBI Taxonomy" id="1974563"/>
    <lineage>
        <taxon>Bacteria</taxon>
        <taxon>Candidatus Falkowiibacteriota</taxon>
    </lineage>
</organism>
<reference evidence="6" key="1">
    <citation type="submission" date="2017-09" db="EMBL/GenBank/DDBJ databases">
        <title>Depth-based differentiation of microbial function through sediment-hosted aquifers and enrichment of novel symbionts in the deep terrestrial subsurface.</title>
        <authorList>
            <person name="Probst A.J."/>
            <person name="Ladd B."/>
            <person name="Jarett J.K."/>
            <person name="Geller-Mcgrath D.E."/>
            <person name="Sieber C.M.K."/>
            <person name="Emerson J.B."/>
            <person name="Anantharaman K."/>
            <person name="Thomas B.C."/>
            <person name="Malmstrom R."/>
            <person name="Stieglmeier M."/>
            <person name="Klingl A."/>
            <person name="Woyke T."/>
            <person name="Ryan C.M."/>
            <person name="Banfield J.F."/>
        </authorList>
    </citation>
    <scope>NUCLEOTIDE SEQUENCE [LARGE SCALE GENOMIC DNA]</scope>
</reference>
<dbReference type="CDD" id="cd00392">
    <property type="entry name" value="Ribosomal_L13"/>
    <property type="match status" value="1"/>
</dbReference>
<comment type="function">
    <text evidence="4">This protein is one of the early assembly proteins of the 50S ribosomal subunit, although it is not seen to bind rRNA by itself. It is important during the early stages of 50S assembly.</text>
</comment>
<dbReference type="InterPro" id="IPR036899">
    <property type="entry name" value="Ribosomal_uL13_sf"/>
</dbReference>
<dbReference type="GO" id="GO:1990904">
    <property type="term" value="C:ribonucleoprotein complex"/>
    <property type="evidence" value="ECO:0007669"/>
    <property type="project" value="UniProtKB-KW"/>
</dbReference>
<evidence type="ECO:0000313" key="6">
    <source>
        <dbReference type="Proteomes" id="UP000228614"/>
    </source>
</evidence>
<dbReference type="PANTHER" id="PTHR11545:SF2">
    <property type="entry name" value="LARGE RIBOSOMAL SUBUNIT PROTEIN UL13M"/>
    <property type="match status" value="1"/>
</dbReference>
<comment type="subunit">
    <text evidence="4">Part of the 50S ribosomal subunit.</text>
</comment>
<keyword evidence="3 4" id="KW-0687">Ribonucleoprotein</keyword>
<dbReference type="EMBL" id="PFAN01000109">
    <property type="protein sequence ID" value="PIR94804.1"/>
    <property type="molecule type" value="Genomic_DNA"/>
</dbReference>
<dbReference type="PANTHER" id="PTHR11545">
    <property type="entry name" value="RIBOSOMAL PROTEIN L13"/>
    <property type="match status" value="1"/>
</dbReference>
<dbReference type="PIRSF" id="PIRSF002181">
    <property type="entry name" value="Ribosomal_L13"/>
    <property type="match status" value="1"/>
</dbReference>
<evidence type="ECO:0000256" key="3">
    <source>
        <dbReference type="ARBA" id="ARBA00023274"/>
    </source>
</evidence>
<evidence type="ECO:0000313" key="5">
    <source>
        <dbReference type="EMBL" id="PIR94804.1"/>
    </source>
</evidence>
<evidence type="ECO:0000256" key="1">
    <source>
        <dbReference type="ARBA" id="ARBA00006227"/>
    </source>
</evidence>
<name>A0A2H0V6S2_9BACT</name>
<dbReference type="NCBIfam" id="TIGR01066">
    <property type="entry name" value="rplM_bact"/>
    <property type="match status" value="1"/>
</dbReference>
<dbReference type="Pfam" id="PF00572">
    <property type="entry name" value="Ribosomal_L13"/>
    <property type="match status" value="1"/>
</dbReference>
<sequence>MNKDKKVIRQLHKIDASDKVIGRMATEIANVLRGKNKPEYQPNMDLGDSVEVENIKEVRFTGTKLDNKKYYHHSGYPGGLKTTKLKDMLEKNPAEVLKKAVWNMLPKNKLRSEMIKRLIIK</sequence>
<protein>
    <recommendedName>
        <fullName evidence="4">Large ribosomal subunit protein uL13</fullName>
    </recommendedName>
</protein>
<dbReference type="GO" id="GO:0003735">
    <property type="term" value="F:structural constituent of ribosome"/>
    <property type="evidence" value="ECO:0007669"/>
    <property type="project" value="InterPro"/>
</dbReference>
<evidence type="ECO:0000256" key="2">
    <source>
        <dbReference type="ARBA" id="ARBA00022980"/>
    </source>
</evidence>
<evidence type="ECO:0000256" key="4">
    <source>
        <dbReference type="HAMAP-Rule" id="MF_01366"/>
    </source>
</evidence>
<comment type="similarity">
    <text evidence="1 4">Belongs to the universal ribosomal protein uL13 family.</text>
</comment>
<dbReference type="GO" id="GO:0017148">
    <property type="term" value="P:negative regulation of translation"/>
    <property type="evidence" value="ECO:0007669"/>
    <property type="project" value="TreeGrafter"/>
</dbReference>